<dbReference type="Proteomes" id="UP000828924">
    <property type="component" value="Chromosome"/>
</dbReference>
<dbReference type="EMBL" id="CP071872">
    <property type="protein sequence ID" value="UNM12312.1"/>
    <property type="molecule type" value="Genomic_DNA"/>
</dbReference>
<organism evidence="1 2">
    <name type="scientific">Streptomyces formicae</name>
    <dbReference type="NCBI Taxonomy" id="1616117"/>
    <lineage>
        <taxon>Bacteria</taxon>
        <taxon>Bacillati</taxon>
        <taxon>Actinomycetota</taxon>
        <taxon>Actinomycetes</taxon>
        <taxon>Kitasatosporales</taxon>
        <taxon>Streptomycetaceae</taxon>
        <taxon>Streptomyces</taxon>
    </lineage>
</organism>
<evidence type="ECO:0000313" key="1">
    <source>
        <dbReference type="EMBL" id="UNM12312.1"/>
    </source>
</evidence>
<sequence length="67" mass="7348">MKASEAIHDRIHGPGHCDPPCGLCLEVVDLLEGYAHELAERIRQAEATQWPGSLADLIDPEVSSNER</sequence>
<accession>A0ABY3WNE6</accession>
<name>A0ABY3WNE6_9ACTN</name>
<evidence type="ECO:0000313" key="2">
    <source>
        <dbReference type="Proteomes" id="UP000828924"/>
    </source>
</evidence>
<reference evidence="1 2" key="1">
    <citation type="submission" date="2021-03" db="EMBL/GenBank/DDBJ databases">
        <title>Complete genome of Streptomyces formicae strain 1H-GS9 (DSM 100524).</title>
        <authorList>
            <person name="Atanasov K.E."/>
            <person name="Altabella T."/>
            <person name="Ferrer A."/>
        </authorList>
    </citation>
    <scope>NUCLEOTIDE SEQUENCE [LARGE SCALE GENOMIC DNA]</scope>
    <source>
        <strain evidence="1 2">1H-GS9</strain>
    </source>
</reference>
<protein>
    <submittedName>
        <fullName evidence="1">Uncharacterized protein</fullName>
    </submittedName>
</protein>
<proteinExistence type="predicted"/>
<dbReference type="RefSeq" id="WP_242330920.1">
    <property type="nucleotide sequence ID" value="NZ_CP071872.1"/>
</dbReference>
<gene>
    <name evidence="1" type="ORF">J4032_12905</name>
</gene>
<keyword evidence="2" id="KW-1185">Reference proteome</keyword>